<organism evidence="2 3">
    <name type="scientific">Carpinus fangiana</name>
    <dbReference type="NCBI Taxonomy" id="176857"/>
    <lineage>
        <taxon>Eukaryota</taxon>
        <taxon>Viridiplantae</taxon>
        <taxon>Streptophyta</taxon>
        <taxon>Embryophyta</taxon>
        <taxon>Tracheophyta</taxon>
        <taxon>Spermatophyta</taxon>
        <taxon>Magnoliopsida</taxon>
        <taxon>eudicotyledons</taxon>
        <taxon>Gunneridae</taxon>
        <taxon>Pentapetalae</taxon>
        <taxon>rosids</taxon>
        <taxon>fabids</taxon>
        <taxon>Fagales</taxon>
        <taxon>Betulaceae</taxon>
        <taxon>Carpinus</taxon>
    </lineage>
</organism>
<sequence length="140" mass="15958">MMKKTRIMITRSTKFAHKRSRRRSLGARHVGKCFDLIRLLATMHRASHKKTKHQFNEEYVKDQGNKVVVEDRVFGSPYCLRVFESGQALGGHKKVNFSNFGDIARSPAKSFRHNLIDLDLLAPEEEEVSQVAFSIVSNAA</sequence>
<accession>A0A5N6R0J8</accession>
<dbReference type="InterPro" id="IPR013087">
    <property type="entry name" value="Znf_C2H2_type"/>
</dbReference>
<protein>
    <recommendedName>
        <fullName evidence="1">C2H2-type domain-containing protein</fullName>
    </recommendedName>
</protein>
<proteinExistence type="predicted"/>
<dbReference type="OrthoDB" id="654211at2759"/>
<dbReference type="Proteomes" id="UP000327013">
    <property type="component" value="Chromosome 3"/>
</dbReference>
<reference evidence="2 3" key="1">
    <citation type="submission" date="2019-06" db="EMBL/GenBank/DDBJ databases">
        <title>A chromosomal-level reference genome of Carpinus fangiana (Coryloideae, Betulaceae).</title>
        <authorList>
            <person name="Yang X."/>
            <person name="Wang Z."/>
            <person name="Zhang L."/>
            <person name="Hao G."/>
            <person name="Liu J."/>
            <person name="Yang Y."/>
        </authorList>
    </citation>
    <scope>NUCLEOTIDE SEQUENCE [LARGE SCALE GENOMIC DNA]</scope>
    <source>
        <strain evidence="2">Cfa_2016G</strain>
        <tissue evidence="2">Leaf</tissue>
    </source>
</reference>
<evidence type="ECO:0000259" key="1">
    <source>
        <dbReference type="Pfam" id="PF13912"/>
    </source>
</evidence>
<gene>
    <name evidence="2" type="ORF">FH972_008150</name>
</gene>
<dbReference type="EMBL" id="CM017323">
    <property type="protein sequence ID" value="KAE8022345.1"/>
    <property type="molecule type" value="Genomic_DNA"/>
</dbReference>
<feature type="domain" description="C2H2-type" evidence="1">
    <location>
        <begin position="78"/>
        <end position="94"/>
    </location>
</feature>
<dbReference type="InterPro" id="IPR044303">
    <property type="entry name" value="ZAT1/4/9"/>
</dbReference>
<name>A0A5N6R0J8_9ROSI</name>
<evidence type="ECO:0000313" key="2">
    <source>
        <dbReference type="EMBL" id="KAE8022345.1"/>
    </source>
</evidence>
<dbReference type="GO" id="GO:0006355">
    <property type="term" value="P:regulation of DNA-templated transcription"/>
    <property type="evidence" value="ECO:0007669"/>
    <property type="project" value="InterPro"/>
</dbReference>
<keyword evidence="3" id="KW-1185">Reference proteome</keyword>
<dbReference type="PANTHER" id="PTHR46326:SF10">
    <property type="entry name" value="C2H2 AND C2HC ZINC FINGER PROTEIN"/>
    <property type="match status" value="1"/>
</dbReference>
<dbReference type="PANTHER" id="PTHR46326">
    <property type="entry name" value="ZINC FINGER PROTEIN ZAT1-RELATED"/>
    <property type="match status" value="1"/>
</dbReference>
<evidence type="ECO:0000313" key="3">
    <source>
        <dbReference type="Proteomes" id="UP000327013"/>
    </source>
</evidence>
<dbReference type="AlphaFoldDB" id="A0A5N6R0J8"/>
<dbReference type="Pfam" id="PF13912">
    <property type="entry name" value="zf-C2H2_6"/>
    <property type="match status" value="1"/>
</dbReference>